<evidence type="ECO:0000313" key="8">
    <source>
        <dbReference type="Proteomes" id="UP000623107"/>
    </source>
</evidence>
<evidence type="ECO:0000259" key="6">
    <source>
        <dbReference type="Pfam" id="PF13515"/>
    </source>
</evidence>
<accession>A0ABR9Y3M9</accession>
<feature type="domain" description="Integral membrane bound transporter" evidence="6">
    <location>
        <begin position="386"/>
        <end position="507"/>
    </location>
</feature>
<feature type="transmembrane region" description="Helical" evidence="5">
    <location>
        <begin position="375"/>
        <end position="392"/>
    </location>
</feature>
<feature type="transmembrane region" description="Helical" evidence="5">
    <location>
        <begin position="140"/>
        <end position="159"/>
    </location>
</feature>
<evidence type="ECO:0000313" key="7">
    <source>
        <dbReference type="EMBL" id="MBF0858542.1"/>
    </source>
</evidence>
<feature type="transmembrane region" description="Helical" evidence="5">
    <location>
        <begin position="432"/>
        <end position="459"/>
    </location>
</feature>
<feature type="transmembrane region" description="Helical" evidence="5">
    <location>
        <begin position="93"/>
        <end position="110"/>
    </location>
</feature>
<name>A0ABR9Y3M9_9PROT</name>
<protein>
    <submittedName>
        <fullName evidence="7">FUSC family protein</fullName>
    </submittedName>
</protein>
<dbReference type="EMBL" id="JABCQG010000004">
    <property type="protein sequence ID" value="MBF0858542.1"/>
    <property type="molecule type" value="Genomic_DNA"/>
</dbReference>
<dbReference type="Proteomes" id="UP000623107">
    <property type="component" value="Unassembled WGS sequence"/>
</dbReference>
<keyword evidence="8" id="KW-1185">Reference proteome</keyword>
<dbReference type="InterPro" id="IPR049453">
    <property type="entry name" value="Memb_transporter_dom"/>
</dbReference>
<keyword evidence="2 5" id="KW-0812">Transmembrane</keyword>
<sequence>MVRDPLATGPSSRPAPNRGRPFDFLTQFLARHSVPVSPEQIAPAEGSRAAVATVMALLPALYEQQAVLAWAAFAAFWSCLIEPGGTAREQFRILGLFTVGGAILGGVTSIVADYPLWGVLPWLVLTGLLTGMARALTPSMALLCALLGCVMLAGTGFPAHGLQDAFVIALAFGGGGVWAMLLCLVIWPLHPYAPARRAVGSCYRLLSVMAGEIAAGRLQETVHRQNVRTAIERARGLALQIDAGHASYGMRGRLIASLAGAERLFTAMLAVEHLVETRGLDFEARGTLAAFSALCQHASDAALEPTPDLERLASEGLALAESIPATAGPIGELVATSARTLGTLAEGLAQKARLPLDAELPRHVVRLTPAIWQHTLRLVVGLLATYMTSWWLGLDYGFWALVAVLLVIQPSGQTTLVRALERVLGTVGGGVLALLLTPFLPGSAQMLAAVAVFVIGAIAMRAVNYTMLVVFISAQFIVVTEMIMPSQGVAWMRMLDNTLGSVIGLLCAFMVCPQRRGQDMDGLLQTAAVGNLRYLAAVLTRDDPVVTDRIQRQAGIDTTRAEFARGSLPILGGVSAVGERATQAHALLRALRRLSGEATLLRFDISAGLCDGDAEAGERWRVTAASLEAGASLSDIARKIENGEVMAEIAALERAGRNSASSGS</sequence>
<dbReference type="RefSeq" id="WP_194259251.1">
    <property type="nucleotide sequence ID" value="NZ_JABCQG010000004.1"/>
</dbReference>
<feature type="transmembrane region" description="Helical" evidence="5">
    <location>
        <begin position="64"/>
        <end position="81"/>
    </location>
</feature>
<evidence type="ECO:0000256" key="3">
    <source>
        <dbReference type="ARBA" id="ARBA00022989"/>
    </source>
</evidence>
<evidence type="ECO:0000256" key="4">
    <source>
        <dbReference type="ARBA" id="ARBA00023136"/>
    </source>
</evidence>
<feature type="transmembrane region" description="Helical" evidence="5">
    <location>
        <begin position="165"/>
        <end position="187"/>
    </location>
</feature>
<feature type="transmembrane region" description="Helical" evidence="5">
    <location>
        <begin position="465"/>
        <end position="484"/>
    </location>
</feature>
<evidence type="ECO:0000256" key="5">
    <source>
        <dbReference type="SAM" id="Phobius"/>
    </source>
</evidence>
<comment type="subcellular location">
    <subcellularLocation>
        <location evidence="1">Membrane</location>
        <topology evidence="1">Multi-pass membrane protein</topology>
    </subcellularLocation>
</comment>
<reference evidence="7" key="1">
    <citation type="submission" date="2020-04" db="EMBL/GenBank/DDBJ databases">
        <authorList>
            <person name="Sombolestani A."/>
        </authorList>
    </citation>
    <scope>NUCLEOTIDE SEQUENCE</scope>
    <source>
        <strain evidence="7">LMG 31484</strain>
    </source>
</reference>
<organism evidence="7 8">
    <name type="scientific">Gluconobacter vitians</name>
    <dbReference type="NCBI Taxonomy" id="2728102"/>
    <lineage>
        <taxon>Bacteria</taxon>
        <taxon>Pseudomonadati</taxon>
        <taxon>Pseudomonadota</taxon>
        <taxon>Alphaproteobacteria</taxon>
        <taxon>Acetobacterales</taxon>
        <taxon>Acetobacteraceae</taxon>
        <taxon>Gluconobacter</taxon>
    </lineage>
</organism>
<comment type="caution">
    <text evidence="7">The sequence shown here is derived from an EMBL/GenBank/DDBJ whole genome shotgun (WGS) entry which is preliminary data.</text>
</comment>
<dbReference type="Pfam" id="PF13515">
    <property type="entry name" value="FUSC_2"/>
    <property type="match status" value="1"/>
</dbReference>
<reference evidence="7" key="2">
    <citation type="submission" date="2020-11" db="EMBL/GenBank/DDBJ databases">
        <title>Description of novel Gluconobacter species.</title>
        <authorList>
            <person name="Cleenwerck I."/>
            <person name="Cnockaert M."/>
            <person name="Borremans W."/>
            <person name="Wieme A.D."/>
            <person name="De Vuyst L."/>
            <person name="Vandamme P."/>
        </authorList>
    </citation>
    <scope>NUCLEOTIDE SEQUENCE</scope>
    <source>
        <strain evidence="7">LMG 31484</strain>
    </source>
</reference>
<keyword evidence="3 5" id="KW-1133">Transmembrane helix</keyword>
<feature type="transmembrane region" description="Helical" evidence="5">
    <location>
        <begin position="116"/>
        <end position="133"/>
    </location>
</feature>
<proteinExistence type="predicted"/>
<evidence type="ECO:0000256" key="2">
    <source>
        <dbReference type="ARBA" id="ARBA00022692"/>
    </source>
</evidence>
<gene>
    <name evidence="7" type="ORF">HKD24_04825</name>
</gene>
<evidence type="ECO:0000256" key="1">
    <source>
        <dbReference type="ARBA" id="ARBA00004141"/>
    </source>
</evidence>
<keyword evidence="4 5" id="KW-0472">Membrane</keyword>